<dbReference type="Gene3D" id="3.40.50.1820">
    <property type="entry name" value="alpha/beta hydrolase"/>
    <property type="match status" value="1"/>
</dbReference>
<protein>
    <submittedName>
        <fullName evidence="2">Alpha/beta hydrolase</fullName>
    </submittedName>
</protein>
<gene>
    <name evidence="2" type="ORF">O0S08_36685</name>
</gene>
<dbReference type="PANTHER" id="PTHR43433:SF5">
    <property type="entry name" value="AB HYDROLASE-1 DOMAIN-CONTAINING PROTEIN"/>
    <property type="match status" value="1"/>
</dbReference>
<dbReference type="InterPro" id="IPR000073">
    <property type="entry name" value="AB_hydrolase_1"/>
</dbReference>
<dbReference type="InterPro" id="IPR050471">
    <property type="entry name" value="AB_hydrolase"/>
</dbReference>
<dbReference type="SUPFAM" id="SSF53474">
    <property type="entry name" value="alpha/beta-Hydrolases"/>
    <property type="match status" value="1"/>
</dbReference>
<proteinExistence type="predicted"/>
<evidence type="ECO:0000259" key="1">
    <source>
        <dbReference type="Pfam" id="PF00561"/>
    </source>
</evidence>
<reference evidence="2" key="1">
    <citation type="submission" date="2022-11" db="EMBL/GenBank/DDBJ databases">
        <title>Minimal conservation of predation-associated metabolite biosynthetic gene clusters underscores biosynthetic potential of Myxococcota including descriptions for ten novel species: Archangium lansinium sp. nov., Myxococcus landrumus sp. nov., Nannocystis bai.</title>
        <authorList>
            <person name="Ahearne A."/>
            <person name="Stevens C."/>
            <person name="Dowd S."/>
        </authorList>
    </citation>
    <scope>NUCLEOTIDE SEQUENCE</scope>
    <source>
        <strain evidence="2">Fl3</strain>
    </source>
</reference>
<dbReference type="EMBL" id="CP114040">
    <property type="protein sequence ID" value="WAS91752.1"/>
    <property type="molecule type" value="Genomic_DNA"/>
</dbReference>
<evidence type="ECO:0000313" key="3">
    <source>
        <dbReference type="Proteomes" id="UP001164459"/>
    </source>
</evidence>
<dbReference type="Proteomes" id="UP001164459">
    <property type="component" value="Chromosome"/>
</dbReference>
<dbReference type="PROSITE" id="PS51257">
    <property type="entry name" value="PROKAR_LIPOPROTEIN"/>
    <property type="match status" value="1"/>
</dbReference>
<dbReference type="Pfam" id="PF00561">
    <property type="entry name" value="Abhydrolase_1"/>
    <property type="match status" value="1"/>
</dbReference>
<feature type="domain" description="AB hydrolase-1" evidence="1">
    <location>
        <begin position="50"/>
        <end position="161"/>
    </location>
</feature>
<dbReference type="InterPro" id="IPR029058">
    <property type="entry name" value="AB_hydrolase_fold"/>
</dbReference>
<name>A0ABY7GXP8_9BACT</name>
<dbReference type="GO" id="GO:0016787">
    <property type="term" value="F:hydrolase activity"/>
    <property type="evidence" value="ECO:0007669"/>
    <property type="project" value="UniProtKB-KW"/>
</dbReference>
<organism evidence="2 3">
    <name type="scientific">Nannocystis punicea</name>
    <dbReference type="NCBI Taxonomy" id="2995304"/>
    <lineage>
        <taxon>Bacteria</taxon>
        <taxon>Pseudomonadati</taxon>
        <taxon>Myxococcota</taxon>
        <taxon>Polyangia</taxon>
        <taxon>Nannocystales</taxon>
        <taxon>Nannocystaceae</taxon>
        <taxon>Nannocystis</taxon>
    </lineage>
</organism>
<dbReference type="PANTHER" id="PTHR43433">
    <property type="entry name" value="HYDROLASE, ALPHA/BETA FOLD FAMILY PROTEIN"/>
    <property type="match status" value="1"/>
</dbReference>
<keyword evidence="2" id="KW-0378">Hydrolase</keyword>
<accession>A0ABY7GXP8</accession>
<evidence type="ECO:0000313" key="2">
    <source>
        <dbReference type="EMBL" id="WAS91752.1"/>
    </source>
</evidence>
<keyword evidence="3" id="KW-1185">Reference proteome</keyword>
<dbReference type="RefSeq" id="WP_269034114.1">
    <property type="nucleotide sequence ID" value="NZ_CP114040.1"/>
</dbReference>
<sequence>MSKSIPIVLVLAALAGCGDSGQPARAIDAWFVASDGVDLHYIEYAGDGSPVVLLHGYTSTGAATWQATGVAEALAERHRVIVLDQRGHGDSDKPHDPAAYGGRMLTDIVELMDHLDIARAHVAGYSMGGWITGVLLDVAPQRFITATFGGAGVTETDEALRAAAEALDPVGVDPEEAELLKMLEEGTIGPPELDQAAMEALAVGWGEWGPPPVDLSGVEFPVLAVNGEFDRPYSNTVRMVRELPRFTSAVVPGRSHLTTLIDPMFRDVIVEFIDAHDGE</sequence>